<comment type="similarity">
    <text evidence="3">Belongs to the lysine N(6)-hydroxylase/L-ornithine N(5)-oxygenase family.</text>
</comment>
<dbReference type="PRINTS" id="PR00411">
    <property type="entry name" value="PNDRDTASEI"/>
</dbReference>
<evidence type="ECO:0000256" key="2">
    <source>
        <dbReference type="ARBA" id="ARBA00004924"/>
    </source>
</evidence>
<dbReference type="PANTHER" id="PTHR43539:SF91">
    <property type="entry name" value="FAD-DEPENDENT URATE HYDROXYLASE"/>
    <property type="match status" value="1"/>
</dbReference>
<dbReference type="Gene3D" id="3.50.50.60">
    <property type="entry name" value="FAD/NAD(P)-binding domain"/>
    <property type="match status" value="1"/>
</dbReference>
<organism evidence="9 10">
    <name type="scientific">Bordetella genomosp. 10</name>
    <dbReference type="NCBI Taxonomy" id="1416804"/>
    <lineage>
        <taxon>Bacteria</taxon>
        <taxon>Pseudomonadati</taxon>
        <taxon>Pseudomonadota</taxon>
        <taxon>Betaproteobacteria</taxon>
        <taxon>Burkholderiales</taxon>
        <taxon>Alcaligenaceae</taxon>
        <taxon>Bordetella</taxon>
    </lineage>
</organism>
<comment type="cofactor">
    <cofactor evidence="1">
        <name>FAD</name>
        <dbReference type="ChEBI" id="CHEBI:57692"/>
    </cofactor>
</comment>
<evidence type="ECO:0000313" key="10">
    <source>
        <dbReference type="Proteomes" id="UP000216020"/>
    </source>
</evidence>
<dbReference type="GO" id="GO:0004497">
    <property type="term" value="F:monooxygenase activity"/>
    <property type="evidence" value="ECO:0007669"/>
    <property type="project" value="TreeGrafter"/>
</dbReference>
<dbReference type="InterPro" id="IPR036188">
    <property type="entry name" value="FAD/NAD-bd_sf"/>
</dbReference>
<dbReference type="RefSeq" id="WP_094853043.1">
    <property type="nucleotide sequence ID" value="NZ_NEVM01000002.1"/>
</dbReference>
<comment type="pathway">
    <text evidence="2">Siderophore biosynthesis.</text>
</comment>
<evidence type="ECO:0000256" key="1">
    <source>
        <dbReference type="ARBA" id="ARBA00001974"/>
    </source>
</evidence>
<dbReference type="AlphaFoldDB" id="A0A261SAN6"/>
<evidence type="ECO:0000256" key="5">
    <source>
        <dbReference type="ARBA" id="ARBA00022827"/>
    </source>
</evidence>
<reference evidence="10" key="1">
    <citation type="submission" date="2017-05" db="EMBL/GenBank/DDBJ databases">
        <title>Complete and WGS of Bordetella genogroups.</title>
        <authorList>
            <person name="Spilker T."/>
            <person name="Lipuma J."/>
        </authorList>
    </citation>
    <scope>NUCLEOTIDE SEQUENCE [LARGE SCALE GENOMIC DNA]</scope>
    <source>
        <strain evidence="10">AU16122</strain>
    </source>
</reference>
<dbReference type="Proteomes" id="UP000216020">
    <property type="component" value="Unassembled WGS sequence"/>
</dbReference>
<dbReference type="SUPFAM" id="SSF51905">
    <property type="entry name" value="FAD/NAD(P)-binding domain"/>
    <property type="match status" value="2"/>
</dbReference>
<keyword evidence="6" id="KW-0521">NADP</keyword>
<keyword evidence="5" id="KW-0274">FAD</keyword>
<dbReference type="EMBL" id="NEVM01000002">
    <property type="protein sequence ID" value="OZI34037.1"/>
    <property type="molecule type" value="Genomic_DNA"/>
</dbReference>
<name>A0A261SAN6_9BORD</name>
<keyword evidence="4" id="KW-0285">Flavoprotein</keyword>
<evidence type="ECO:0000256" key="8">
    <source>
        <dbReference type="SAM" id="MobiDB-lite"/>
    </source>
</evidence>
<dbReference type="InterPro" id="IPR050982">
    <property type="entry name" value="Auxin_biosynth/cation_transpt"/>
</dbReference>
<feature type="region of interest" description="Disordered" evidence="8">
    <location>
        <begin position="487"/>
        <end position="508"/>
    </location>
</feature>
<feature type="compositionally biased region" description="Low complexity" evidence="8">
    <location>
        <begin position="493"/>
        <end position="508"/>
    </location>
</feature>
<evidence type="ECO:0000256" key="7">
    <source>
        <dbReference type="ARBA" id="ARBA00023002"/>
    </source>
</evidence>
<dbReference type="PRINTS" id="PR00368">
    <property type="entry name" value="FADPNR"/>
</dbReference>
<dbReference type="Pfam" id="PF13434">
    <property type="entry name" value="Lys_Orn_oxgnase"/>
    <property type="match status" value="1"/>
</dbReference>
<dbReference type="InterPro" id="IPR025700">
    <property type="entry name" value="Lys/Orn_oxygenase"/>
</dbReference>
<keyword evidence="10" id="KW-1185">Reference proteome</keyword>
<protein>
    <submittedName>
        <fullName evidence="9">FAD-dependent oxidoreductase</fullName>
    </submittedName>
</protein>
<evidence type="ECO:0000313" key="9">
    <source>
        <dbReference type="EMBL" id="OZI34037.1"/>
    </source>
</evidence>
<dbReference type="GO" id="GO:0050660">
    <property type="term" value="F:flavin adenine dinucleotide binding"/>
    <property type="evidence" value="ECO:0007669"/>
    <property type="project" value="TreeGrafter"/>
</dbReference>
<keyword evidence="7" id="KW-0560">Oxidoreductase</keyword>
<dbReference type="PANTHER" id="PTHR43539">
    <property type="entry name" value="FLAVIN-BINDING MONOOXYGENASE-LIKE PROTEIN (AFU_ORTHOLOGUE AFUA_4G09220)"/>
    <property type="match status" value="1"/>
</dbReference>
<dbReference type="OrthoDB" id="8671611at2"/>
<evidence type="ECO:0000256" key="4">
    <source>
        <dbReference type="ARBA" id="ARBA00022630"/>
    </source>
</evidence>
<gene>
    <name evidence="9" type="ORF">CAL29_10780</name>
</gene>
<evidence type="ECO:0000256" key="6">
    <source>
        <dbReference type="ARBA" id="ARBA00022857"/>
    </source>
</evidence>
<comment type="caution">
    <text evidence="9">The sequence shown here is derived from an EMBL/GenBank/DDBJ whole genome shotgun (WGS) entry which is preliminary data.</text>
</comment>
<proteinExistence type="inferred from homology"/>
<sequence length="508" mass="55159">MSSNADSPPPLLPPAGLAALEARLAQDLSWLALPGKSWVPPRLHEGQPVQDVVIIGGGMAGLALQAALKFLGVRAPILDRAAPGYEGPWATTARMETLRSPKELAGPALGLPALTYRAWYEAQYGVEAWQAVDKISRLDWMAYLRWYRKALDLDMRNHQRVRDIRPGAGAPEDGLVALDVTDEQSGRDYVVHARRVVLATGLDGLGGPWVPAWASRLPRQRWSHSSDLYDAAALRGKRVAVIGGGASAMDSAATVLEAGAARADLLVRRPTLPRINKSKGAGSPGMLHGYWQLPDEAKWRQRYYINEQQIPPPRGSTLRVSRHANAYFHFGVDILDAGVRADGALRLDTAKGPLAADHVIFCTGFSVDWEQRPEFARFASAVLRWADRYTPPPGLEDDGLGASPYLGRHYEFLPRAPGLCPGLERIHAFCHPAALSQGAGAGDIPQISVGAQRLAQGLAALLLAEDADQHYQRLLAYEDPELLGDEWQPSAWPAYEPEAGEARAGARP</sequence>
<evidence type="ECO:0000256" key="3">
    <source>
        <dbReference type="ARBA" id="ARBA00007588"/>
    </source>
</evidence>
<accession>A0A261SAN6</accession>